<dbReference type="PANTHER" id="PTHR37315">
    <property type="entry name" value="UPF0311 PROTEIN BLR7842"/>
    <property type="match status" value="1"/>
</dbReference>
<protein>
    <submittedName>
        <fullName evidence="1">Uncharacterized protein</fullName>
    </submittedName>
</protein>
<organism evidence="1 2">
    <name type="scientific">Mesorhizobium australicum</name>
    <dbReference type="NCBI Taxonomy" id="536018"/>
    <lineage>
        <taxon>Bacteria</taxon>
        <taxon>Pseudomonadati</taxon>
        <taxon>Pseudomonadota</taxon>
        <taxon>Alphaproteobacteria</taxon>
        <taxon>Hyphomicrobiales</taxon>
        <taxon>Phyllobacteriaceae</taxon>
        <taxon>Mesorhizobium</taxon>
    </lineage>
</organism>
<reference evidence="2" key="1">
    <citation type="submission" date="2017-04" db="EMBL/GenBank/DDBJ databases">
        <authorList>
            <person name="Varghese N."/>
            <person name="Submissions S."/>
        </authorList>
    </citation>
    <scope>NUCLEOTIDE SEQUENCE [LARGE SCALE GENOMIC DNA]</scope>
    <source>
        <strain evidence="2">B5P</strain>
    </source>
</reference>
<dbReference type="InterPro" id="IPR020915">
    <property type="entry name" value="UPF0311"/>
</dbReference>
<dbReference type="Pfam" id="PF11578">
    <property type="entry name" value="DUF3237"/>
    <property type="match status" value="1"/>
</dbReference>
<evidence type="ECO:0000313" key="2">
    <source>
        <dbReference type="Proteomes" id="UP000193083"/>
    </source>
</evidence>
<dbReference type="RefSeq" id="WP_176247629.1">
    <property type="nucleotide sequence ID" value="NZ_FXBL01000004.1"/>
</dbReference>
<dbReference type="Gene3D" id="2.40.160.20">
    <property type="match status" value="1"/>
</dbReference>
<proteinExistence type="predicted"/>
<dbReference type="EMBL" id="FXBL01000004">
    <property type="protein sequence ID" value="SMH54327.1"/>
    <property type="molecule type" value="Genomic_DNA"/>
</dbReference>
<accession>A0A1X7PSG2</accession>
<gene>
    <name evidence="1" type="ORF">SAMN02982922_5059</name>
</gene>
<dbReference type="PANTHER" id="PTHR37315:SF1">
    <property type="entry name" value="UPF0311 PROTEIN BLR7842"/>
    <property type="match status" value="1"/>
</dbReference>
<sequence length="145" mass="15832">MPGLEWAFTLEIDFDLGLLHETVAGEKGFLRASGGKVFGPRLDGVVADQAGDWPVLRPDGIVESDARYMIRATDGGQIYMRSRGYLRGDLGAFRAGLPPVGALYYRCTPQFDASVGPHQWLARSVFVGSGRLSREGARIDVFEVL</sequence>
<dbReference type="AlphaFoldDB" id="A0A1X7PSG2"/>
<evidence type="ECO:0000313" key="1">
    <source>
        <dbReference type="EMBL" id="SMH54327.1"/>
    </source>
</evidence>
<dbReference type="Proteomes" id="UP000193083">
    <property type="component" value="Unassembled WGS sequence"/>
</dbReference>
<keyword evidence="2" id="KW-1185">Reference proteome</keyword>
<name>A0A1X7PSG2_9HYPH</name>